<gene>
    <name evidence="3" type="ORF">IQ251_07435</name>
</gene>
<evidence type="ECO:0000313" key="4">
    <source>
        <dbReference type="Proteomes" id="UP000598360"/>
    </source>
</evidence>
<proteinExistence type="predicted"/>
<evidence type="ECO:0000313" key="3">
    <source>
        <dbReference type="EMBL" id="MBE9374278.1"/>
    </source>
</evidence>
<feature type="region of interest" description="Disordered" evidence="1">
    <location>
        <begin position="115"/>
        <end position="149"/>
    </location>
</feature>
<dbReference type="AlphaFoldDB" id="A0A929BA04"/>
<dbReference type="Pfam" id="PF25587">
    <property type="entry name" value="Rv2743c"/>
    <property type="match status" value="1"/>
</dbReference>
<evidence type="ECO:0000256" key="2">
    <source>
        <dbReference type="SAM" id="Phobius"/>
    </source>
</evidence>
<keyword evidence="4" id="KW-1185">Reference proteome</keyword>
<protein>
    <submittedName>
        <fullName evidence="3">Uncharacterized protein</fullName>
    </submittedName>
</protein>
<keyword evidence="2" id="KW-1133">Transmembrane helix</keyword>
<keyword evidence="2" id="KW-0472">Membrane</keyword>
<evidence type="ECO:0000256" key="1">
    <source>
        <dbReference type="SAM" id="MobiDB-lite"/>
    </source>
</evidence>
<comment type="caution">
    <text evidence="3">The sequence shown here is derived from an EMBL/GenBank/DDBJ whole genome shotgun (WGS) entry which is preliminary data.</text>
</comment>
<accession>A0A929BA04</accession>
<dbReference type="NCBIfam" id="NF047839">
    <property type="entry name" value="PspM_Rv2743c"/>
    <property type="match status" value="1"/>
</dbReference>
<dbReference type="Proteomes" id="UP000598360">
    <property type="component" value="Unassembled WGS sequence"/>
</dbReference>
<sequence>MQPRRDELVRWGEAAVQQLRGPVLDDLRRRFAGWRDPRARLLRRRRRSKRAAGAGAAGAGVFGVGSYASMAADPVWSGLGPLSDIAQMTSAFGLGGLAVASGVGAVGAGLRYRRLNRQPLPDPPPVSVSLPPRDSEAREPMQRLQEAEQTLHKALSQLSGTAAGSAPGDARGTADATAAELRTGAQRLQSVEAAIEHSPPADRAGLREDVRRLRSELDDGVAEYGTLVAAAGRAVAASGAPEQRDALQDAADRLAGLASGLREVFGAPEDGSGPSRGEGR</sequence>
<feature type="transmembrane region" description="Helical" evidence="2">
    <location>
        <begin position="51"/>
        <end position="70"/>
    </location>
</feature>
<name>A0A929BA04_9PSEU</name>
<dbReference type="RefSeq" id="WP_193927721.1">
    <property type="nucleotide sequence ID" value="NZ_JADEYC010000011.1"/>
</dbReference>
<dbReference type="EMBL" id="JADEYC010000011">
    <property type="protein sequence ID" value="MBE9374278.1"/>
    <property type="molecule type" value="Genomic_DNA"/>
</dbReference>
<dbReference type="InterPro" id="IPR057952">
    <property type="entry name" value="Rv2743c-like"/>
</dbReference>
<organism evidence="3 4">
    <name type="scientific">Saccharopolyspora montiporae</name>
    <dbReference type="NCBI Taxonomy" id="2781240"/>
    <lineage>
        <taxon>Bacteria</taxon>
        <taxon>Bacillati</taxon>
        <taxon>Actinomycetota</taxon>
        <taxon>Actinomycetes</taxon>
        <taxon>Pseudonocardiales</taxon>
        <taxon>Pseudonocardiaceae</taxon>
        <taxon>Saccharopolyspora</taxon>
    </lineage>
</organism>
<feature type="transmembrane region" description="Helical" evidence="2">
    <location>
        <begin position="90"/>
        <end position="110"/>
    </location>
</feature>
<feature type="compositionally biased region" description="Basic and acidic residues" evidence="1">
    <location>
        <begin position="133"/>
        <end position="149"/>
    </location>
</feature>
<keyword evidence="2" id="KW-0812">Transmembrane</keyword>
<reference evidence="3" key="1">
    <citation type="submission" date="2020-10" db="EMBL/GenBank/DDBJ databases">
        <title>Diversity and distribution of actinomycetes associated with coral in the coast of Hainan.</title>
        <authorList>
            <person name="Li F."/>
        </authorList>
    </citation>
    <scope>NUCLEOTIDE SEQUENCE</scope>
    <source>
        <strain evidence="3">HNM0983</strain>
    </source>
</reference>